<gene>
    <name evidence="2" type="ORF">DFE_1308</name>
</gene>
<feature type="region of interest" description="Disordered" evidence="1">
    <location>
        <begin position="22"/>
        <end position="44"/>
    </location>
</feature>
<protein>
    <submittedName>
        <fullName evidence="2">Flagellar hook-associated protein FlgK</fullName>
    </submittedName>
</protein>
<reference evidence="2 3" key="1">
    <citation type="journal article" date="2018" name="Sci. Adv.">
        <title>Multi-heme cytochromes provide a pathway for survival in energy-limited environments.</title>
        <authorList>
            <person name="Deng X."/>
            <person name="Dohmae N."/>
            <person name="Nealson K.H."/>
            <person name="Hashimoto K."/>
            <person name="Okamoto A."/>
        </authorList>
    </citation>
    <scope>NUCLEOTIDE SEQUENCE [LARGE SCALE GENOMIC DNA]</scope>
    <source>
        <strain evidence="2 3">IS5</strain>
    </source>
</reference>
<evidence type="ECO:0000313" key="2">
    <source>
        <dbReference type="EMBL" id="BBD08034.1"/>
    </source>
</evidence>
<dbReference type="Proteomes" id="UP000269883">
    <property type="component" value="Chromosome"/>
</dbReference>
<sequence>MVALDGQNEHIEPISEITPAEVAELQEESSSATPPQEAVESPRLSYPEQLTGRVMDFIV</sequence>
<accession>A0A2Z6AXQ3</accession>
<dbReference type="KEGG" id="dfl:DFE_1308"/>
<name>A0A2Z6AXQ3_9BACT</name>
<keyword evidence="2" id="KW-0282">Flagellum</keyword>
<organism evidence="2 3">
    <name type="scientific">Desulfovibrio ferrophilus</name>
    <dbReference type="NCBI Taxonomy" id="241368"/>
    <lineage>
        <taxon>Bacteria</taxon>
        <taxon>Pseudomonadati</taxon>
        <taxon>Thermodesulfobacteriota</taxon>
        <taxon>Desulfovibrionia</taxon>
        <taxon>Desulfovibrionales</taxon>
        <taxon>Desulfovibrionaceae</taxon>
        <taxon>Desulfovibrio</taxon>
    </lineage>
</organism>
<keyword evidence="2" id="KW-0969">Cilium</keyword>
<dbReference type="AlphaFoldDB" id="A0A2Z6AXQ3"/>
<evidence type="ECO:0000256" key="1">
    <source>
        <dbReference type="SAM" id="MobiDB-lite"/>
    </source>
</evidence>
<proteinExistence type="predicted"/>
<dbReference type="EMBL" id="AP017378">
    <property type="protein sequence ID" value="BBD08034.1"/>
    <property type="molecule type" value="Genomic_DNA"/>
</dbReference>
<keyword evidence="2" id="KW-0966">Cell projection</keyword>
<evidence type="ECO:0000313" key="3">
    <source>
        <dbReference type="Proteomes" id="UP000269883"/>
    </source>
</evidence>
<keyword evidence="3" id="KW-1185">Reference proteome</keyword>